<sequence>MTRTMNKLGRGIEETGLKGNEGSNETATEEKPVKNKGKLIMDATVADQMTAYPTDLGLLARSREESERLIDMLCKKLDIKDKPRTYRRLARKIYLNVAKKKNKSKKEIRKGIGQQLRYLNRNLKNIDKLSDTTEGMSFPLEHRDQRIYRVIQHIYEQQYQMYKEHTHSVDSRIVNIYQPYVRPFVRGKDKAQVEFGAKPGVSIQNGYARINTLSWEAYNEVTDLKKQVEGKFGQGKNGYNLDKIRARSSKTSESWIAAIFFVMNLIKFSKEFLFSFLKEVLLSLFLVQDIFIWHRNRFMLAKTK</sequence>
<organism evidence="2 3">
    <name type="scientific">Psychracetigena formicireducens</name>
    <dbReference type="NCBI Taxonomy" id="2986056"/>
    <lineage>
        <taxon>Bacteria</taxon>
        <taxon>Bacillati</taxon>
        <taxon>Candidatus Lithacetigenota</taxon>
        <taxon>Candidatus Psychracetigena</taxon>
    </lineage>
</organism>
<evidence type="ECO:0008006" key="4">
    <source>
        <dbReference type="Google" id="ProtNLM"/>
    </source>
</evidence>
<evidence type="ECO:0000313" key="3">
    <source>
        <dbReference type="Proteomes" id="UP000811545"/>
    </source>
</evidence>
<dbReference type="AlphaFoldDB" id="A0A9E2BIK1"/>
<comment type="caution">
    <text evidence="2">The sequence shown here is derived from an EMBL/GenBank/DDBJ whole genome shotgun (WGS) entry which is preliminary data.</text>
</comment>
<gene>
    <name evidence="2" type="ORF">DDT42_01636</name>
</gene>
<reference evidence="2 3" key="1">
    <citation type="journal article" date="2021" name="bioRxiv">
        <title>Unique metabolic strategies in Hadean analogues reveal hints for primordial physiology.</title>
        <authorList>
            <person name="Nobu M.K."/>
            <person name="Nakai R."/>
            <person name="Tamazawa S."/>
            <person name="Mori H."/>
            <person name="Toyoda A."/>
            <person name="Ijiri A."/>
            <person name="Suzuki S."/>
            <person name="Kurokawa K."/>
            <person name="Kamagata Y."/>
            <person name="Tamaki H."/>
        </authorList>
    </citation>
    <scope>NUCLEOTIDE SEQUENCE [LARGE SCALE GENOMIC DNA]</scope>
    <source>
        <strain evidence="2">BS525</strain>
    </source>
</reference>
<dbReference type="Proteomes" id="UP000811545">
    <property type="component" value="Unassembled WGS sequence"/>
</dbReference>
<dbReference type="EMBL" id="QLTW01000163">
    <property type="protein sequence ID" value="MBT9145759.1"/>
    <property type="molecule type" value="Genomic_DNA"/>
</dbReference>
<accession>A0A9E2BIK1</accession>
<evidence type="ECO:0000313" key="2">
    <source>
        <dbReference type="EMBL" id="MBT9145759.1"/>
    </source>
</evidence>
<proteinExistence type="predicted"/>
<name>A0A9E2BIK1_PSYF1</name>
<protein>
    <recommendedName>
        <fullName evidence="4">Transposase DDE domain-containing protein</fullName>
    </recommendedName>
</protein>
<feature type="region of interest" description="Disordered" evidence="1">
    <location>
        <begin position="1"/>
        <end position="35"/>
    </location>
</feature>
<evidence type="ECO:0000256" key="1">
    <source>
        <dbReference type="SAM" id="MobiDB-lite"/>
    </source>
</evidence>